<feature type="compositionally biased region" description="Basic and acidic residues" evidence="1">
    <location>
        <begin position="104"/>
        <end position="115"/>
    </location>
</feature>
<accession>L9KW08</accession>
<keyword evidence="3" id="KW-1185">Reference proteome</keyword>
<evidence type="ECO:0000313" key="3">
    <source>
        <dbReference type="Proteomes" id="UP000011518"/>
    </source>
</evidence>
<feature type="region of interest" description="Disordered" evidence="1">
    <location>
        <begin position="103"/>
        <end position="166"/>
    </location>
</feature>
<feature type="compositionally biased region" description="Polar residues" evidence="1">
    <location>
        <begin position="76"/>
        <end position="85"/>
    </location>
</feature>
<dbReference type="Proteomes" id="UP000011518">
    <property type="component" value="Unassembled WGS sequence"/>
</dbReference>
<sequence length="187" mass="20165">MRDKHSETWQRGDRLPFRHLGSRAELYCSRRQSEAAGQKGGPGTGFPRIWNTRGQTVTLDRKDRDATDRTPPCTGPTGQIVSPSGPSRFPRTICGHAELQARSCPERSPCRDRAGRPGVPLPAQERERTEGLAVLGQQDPAASGMYREAQPVSAGSSRPWVLPPAPAARAARSTTAAAAETLKGLSD</sequence>
<dbReference type="EMBL" id="KB320624">
    <property type="protein sequence ID" value="ELW67105.1"/>
    <property type="molecule type" value="Genomic_DNA"/>
</dbReference>
<gene>
    <name evidence="2" type="ORF">TREES_T100006418</name>
</gene>
<protein>
    <submittedName>
        <fullName evidence="2">Uncharacterized protein</fullName>
    </submittedName>
</protein>
<evidence type="ECO:0000256" key="1">
    <source>
        <dbReference type="SAM" id="MobiDB-lite"/>
    </source>
</evidence>
<feature type="region of interest" description="Disordered" evidence="1">
    <location>
        <begin position="31"/>
        <end position="91"/>
    </location>
</feature>
<organism evidence="2 3">
    <name type="scientific">Tupaia chinensis</name>
    <name type="common">Chinese tree shrew</name>
    <name type="synonym">Tupaia belangeri chinensis</name>
    <dbReference type="NCBI Taxonomy" id="246437"/>
    <lineage>
        <taxon>Eukaryota</taxon>
        <taxon>Metazoa</taxon>
        <taxon>Chordata</taxon>
        <taxon>Craniata</taxon>
        <taxon>Vertebrata</taxon>
        <taxon>Euteleostomi</taxon>
        <taxon>Mammalia</taxon>
        <taxon>Eutheria</taxon>
        <taxon>Euarchontoglires</taxon>
        <taxon>Scandentia</taxon>
        <taxon>Tupaiidae</taxon>
        <taxon>Tupaia</taxon>
    </lineage>
</organism>
<reference evidence="3" key="1">
    <citation type="submission" date="2012-07" db="EMBL/GenBank/DDBJ databases">
        <title>Genome of the Chinese tree shrew, a rising model animal genetically related to primates.</title>
        <authorList>
            <person name="Zhang G."/>
            <person name="Fan Y."/>
            <person name="Yao Y."/>
            <person name="Huang Z."/>
        </authorList>
    </citation>
    <scope>NUCLEOTIDE SEQUENCE [LARGE SCALE GENOMIC DNA]</scope>
</reference>
<name>L9KW08_TUPCH</name>
<reference evidence="3" key="2">
    <citation type="journal article" date="2013" name="Nat. Commun.">
        <title>Genome of the Chinese tree shrew.</title>
        <authorList>
            <person name="Fan Y."/>
            <person name="Huang Z.Y."/>
            <person name="Cao C.C."/>
            <person name="Chen C.S."/>
            <person name="Chen Y.X."/>
            <person name="Fan D.D."/>
            <person name="He J."/>
            <person name="Hou H.L."/>
            <person name="Hu L."/>
            <person name="Hu X.T."/>
            <person name="Jiang X.T."/>
            <person name="Lai R."/>
            <person name="Lang Y.S."/>
            <person name="Liang B."/>
            <person name="Liao S.G."/>
            <person name="Mu D."/>
            <person name="Ma Y.Y."/>
            <person name="Niu Y.Y."/>
            <person name="Sun X.Q."/>
            <person name="Xia J.Q."/>
            <person name="Xiao J."/>
            <person name="Xiong Z.Q."/>
            <person name="Xu L."/>
            <person name="Yang L."/>
            <person name="Zhang Y."/>
            <person name="Zhao W."/>
            <person name="Zhao X.D."/>
            <person name="Zheng Y.T."/>
            <person name="Zhou J.M."/>
            <person name="Zhu Y.B."/>
            <person name="Zhang G.J."/>
            <person name="Wang J."/>
            <person name="Yao Y.G."/>
        </authorList>
    </citation>
    <scope>NUCLEOTIDE SEQUENCE [LARGE SCALE GENOMIC DNA]</scope>
</reference>
<feature type="compositionally biased region" description="Basic and acidic residues" evidence="1">
    <location>
        <begin position="59"/>
        <end position="68"/>
    </location>
</feature>
<dbReference type="InParanoid" id="L9KW08"/>
<dbReference type="AlphaFoldDB" id="L9KW08"/>
<proteinExistence type="predicted"/>
<evidence type="ECO:0000313" key="2">
    <source>
        <dbReference type="EMBL" id="ELW67105.1"/>
    </source>
</evidence>